<organism evidence="2 3">
    <name type="scientific">Clunio marinus</name>
    <dbReference type="NCBI Taxonomy" id="568069"/>
    <lineage>
        <taxon>Eukaryota</taxon>
        <taxon>Metazoa</taxon>
        <taxon>Ecdysozoa</taxon>
        <taxon>Arthropoda</taxon>
        <taxon>Hexapoda</taxon>
        <taxon>Insecta</taxon>
        <taxon>Pterygota</taxon>
        <taxon>Neoptera</taxon>
        <taxon>Endopterygota</taxon>
        <taxon>Diptera</taxon>
        <taxon>Nematocera</taxon>
        <taxon>Chironomoidea</taxon>
        <taxon>Chironomidae</taxon>
        <taxon>Clunio</taxon>
    </lineage>
</organism>
<protein>
    <submittedName>
        <fullName evidence="2">CLUMA_CG005468, isoform A</fullName>
    </submittedName>
</protein>
<reference evidence="2 3" key="1">
    <citation type="submission" date="2015-04" db="EMBL/GenBank/DDBJ databases">
        <authorList>
            <person name="Syromyatnikov M.Y."/>
            <person name="Popov V.N."/>
        </authorList>
    </citation>
    <scope>NUCLEOTIDE SEQUENCE [LARGE SCALE GENOMIC DNA]</scope>
</reference>
<evidence type="ECO:0000313" key="2">
    <source>
        <dbReference type="EMBL" id="CRK91846.1"/>
    </source>
</evidence>
<name>A0A1J1HZ72_9DIPT</name>
<feature type="compositionally biased region" description="Polar residues" evidence="1">
    <location>
        <begin position="49"/>
        <end position="75"/>
    </location>
</feature>
<dbReference type="OrthoDB" id="6603036at2759"/>
<dbReference type="Proteomes" id="UP000183832">
    <property type="component" value="Unassembled WGS sequence"/>
</dbReference>
<evidence type="ECO:0000313" key="3">
    <source>
        <dbReference type="Proteomes" id="UP000183832"/>
    </source>
</evidence>
<evidence type="ECO:0000256" key="1">
    <source>
        <dbReference type="SAM" id="MobiDB-lite"/>
    </source>
</evidence>
<proteinExistence type="predicted"/>
<sequence length="239" mass="25693">MSLQHEPEQVTKSTSLGVSEETSRQQGETTIEIGNNNNNSDSARLQKAHSYSCSTNGPTTSSGLVTQQSLSSGATSKPILIRQDRTSSYLASPQFSGFGTSEETSDDDNAKAISYQLMPNTPTNRCRTCRSNERRSSISPASVIYLPRSASKESVGRLTSSSLVQPHSSSIPPVFITGSPKINSRIIRQSSQPEASTLSCCSAPTCTHAHQTSSLRQLKTDPSDQISGIAVDALRVRFH</sequence>
<feature type="region of interest" description="Disordered" evidence="1">
    <location>
        <begin position="1"/>
        <end position="79"/>
    </location>
</feature>
<accession>A0A1J1HZ72</accession>
<dbReference type="STRING" id="568069.A0A1J1HZ72"/>
<dbReference type="AlphaFoldDB" id="A0A1J1HZ72"/>
<dbReference type="EMBL" id="CVRI01000021">
    <property type="protein sequence ID" value="CRK91846.1"/>
    <property type="molecule type" value="Genomic_DNA"/>
</dbReference>
<gene>
    <name evidence="2" type="ORF">CLUMA_CG005468</name>
</gene>
<keyword evidence="3" id="KW-1185">Reference proteome</keyword>
<feature type="compositionally biased region" description="Low complexity" evidence="1">
    <location>
        <begin position="27"/>
        <end position="39"/>
    </location>
</feature>